<dbReference type="GO" id="GO:0009055">
    <property type="term" value="F:electron transfer activity"/>
    <property type="evidence" value="ECO:0007669"/>
    <property type="project" value="InterPro"/>
</dbReference>
<gene>
    <name evidence="9" type="ORF">BCR33DRAFT_736318</name>
</gene>
<comment type="subcellular location">
    <subcellularLocation>
        <location evidence="1">Membrane</location>
        <topology evidence="1">Multi-pass membrane protein</topology>
    </subcellularLocation>
</comment>
<dbReference type="PROSITE" id="PS01001">
    <property type="entry name" value="SDH_CYT_2"/>
    <property type="match status" value="1"/>
</dbReference>
<evidence type="ECO:0000256" key="1">
    <source>
        <dbReference type="ARBA" id="ARBA00004141"/>
    </source>
</evidence>
<proteinExistence type="predicted"/>
<evidence type="ECO:0000256" key="3">
    <source>
        <dbReference type="ARBA" id="ARBA00022692"/>
    </source>
</evidence>
<evidence type="ECO:0000256" key="6">
    <source>
        <dbReference type="ARBA" id="ARBA00023004"/>
    </source>
</evidence>
<dbReference type="GO" id="GO:0006099">
    <property type="term" value="P:tricarboxylic acid cycle"/>
    <property type="evidence" value="ECO:0007669"/>
    <property type="project" value="InterPro"/>
</dbReference>
<evidence type="ECO:0000256" key="2">
    <source>
        <dbReference type="ARBA" id="ARBA00022617"/>
    </source>
</evidence>
<dbReference type="CDD" id="cd03499">
    <property type="entry name" value="SQR_TypeC_SdhC"/>
    <property type="match status" value="1"/>
</dbReference>
<dbReference type="GO" id="GO:0046872">
    <property type="term" value="F:metal ion binding"/>
    <property type="evidence" value="ECO:0007669"/>
    <property type="project" value="UniProtKB-KW"/>
</dbReference>
<dbReference type="NCBIfam" id="TIGR02970">
    <property type="entry name" value="succ_dehyd_cytB"/>
    <property type="match status" value="1"/>
</dbReference>
<keyword evidence="5 8" id="KW-1133">Transmembrane helix</keyword>
<evidence type="ECO:0008006" key="11">
    <source>
        <dbReference type="Google" id="ProtNLM"/>
    </source>
</evidence>
<dbReference type="InterPro" id="IPR034804">
    <property type="entry name" value="SQR/QFR_C/D"/>
</dbReference>
<keyword evidence="7 8" id="KW-0472">Membrane</keyword>
<evidence type="ECO:0000313" key="10">
    <source>
        <dbReference type="Proteomes" id="UP000193642"/>
    </source>
</evidence>
<dbReference type="Gene3D" id="1.20.1300.10">
    <property type="entry name" value="Fumarate reductase/succinate dehydrogenase, transmembrane subunit"/>
    <property type="match status" value="1"/>
</dbReference>
<dbReference type="PROSITE" id="PS01000">
    <property type="entry name" value="SDH_CYT_1"/>
    <property type="match status" value="1"/>
</dbReference>
<evidence type="ECO:0000313" key="9">
    <source>
        <dbReference type="EMBL" id="ORY46776.1"/>
    </source>
</evidence>
<dbReference type="GO" id="GO:0006121">
    <property type="term" value="P:mitochondrial electron transport, succinate to ubiquinone"/>
    <property type="evidence" value="ECO:0007669"/>
    <property type="project" value="TreeGrafter"/>
</dbReference>
<dbReference type="GO" id="GO:0016020">
    <property type="term" value="C:membrane"/>
    <property type="evidence" value="ECO:0007669"/>
    <property type="project" value="UniProtKB-SubCell"/>
</dbReference>
<evidence type="ECO:0000256" key="7">
    <source>
        <dbReference type="ARBA" id="ARBA00023136"/>
    </source>
</evidence>
<dbReference type="STRING" id="329046.A0A1Y2CIL0"/>
<protein>
    <recommendedName>
        <fullName evidence="11">Cytochrome b560 subunit of succinate dehydrogenase</fullName>
    </recommendedName>
</protein>
<keyword evidence="2" id="KW-0349">Heme</keyword>
<evidence type="ECO:0000256" key="8">
    <source>
        <dbReference type="SAM" id="Phobius"/>
    </source>
</evidence>
<name>A0A1Y2CIL0_9FUNG</name>
<dbReference type="GO" id="GO:0005739">
    <property type="term" value="C:mitochondrion"/>
    <property type="evidence" value="ECO:0007669"/>
    <property type="project" value="GOC"/>
</dbReference>
<comment type="caution">
    <text evidence="9">The sequence shown here is derived from an EMBL/GenBank/DDBJ whole genome shotgun (WGS) entry which is preliminary data.</text>
</comment>
<dbReference type="SUPFAM" id="SSF81343">
    <property type="entry name" value="Fumarate reductase respiratory complex transmembrane subunits"/>
    <property type="match status" value="1"/>
</dbReference>
<dbReference type="InterPro" id="IPR014314">
    <property type="entry name" value="Succ_DH_cytb556"/>
</dbReference>
<dbReference type="InterPro" id="IPR000701">
    <property type="entry name" value="SuccDH_FuR_B_TM-su"/>
</dbReference>
<evidence type="ECO:0000256" key="5">
    <source>
        <dbReference type="ARBA" id="ARBA00022989"/>
    </source>
</evidence>
<keyword evidence="3 8" id="KW-0812">Transmembrane</keyword>
<keyword evidence="10" id="KW-1185">Reference proteome</keyword>
<keyword evidence="6" id="KW-0408">Iron</keyword>
<keyword evidence="4" id="KW-0479">Metal-binding</keyword>
<evidence type="ECO:0000256" key="4">
    <source>
        <dbReference type="ARBA" id="ARBA00022723"/>
    </source>
</evidence>
<dbReference type="InterPro" id="IPR018495">
    <property type="entry name" value="Succ_DH_cyt_bsu_CS"/>
</dbReference>
<dbReference type="OrthoDB" id="588261at2759"/>
<dbReference type="Pfam" id="PF01127">
    <property type="entry name" value="Sdh_cyt"/>
    <property type="match status" value="1"/>
</dbReference>
<accession>A0A1Y2CIL0</accession>
<organism evidence="9 10">
    <name type="scientific">Rhizoclosmatium globosum</name>
    <dbReference type="NCBI Taxonomy" id="329046"/>
    <lineage>
        <taxon>Eukaryota</taxon>
        <taxon>Fungi</taxon>
        <taxon>Fungi incertae sedis</taxon>
        <taxon>Chytridiomycota</taxon>
        <taxon>Chytridiomycota incertae sedis</taxon>
        <taxon>Chytridiomycetes</taxon>
        <taxon>Chytridiales</taxon>
        <taxon>Chytriomycetaceae</taxon>
        <taxon>Rhizoclosmatium</taxon>
    </lineage>
</organism>
<feature type="transmembrane region" description="Helical" evidence="8">
    <location>
        <begin position="119"/>
        <end position="147"/>
    </location>
</feature>
<dbReference type="EMBL" id="MCGO01000015">
    <property type="protein sequence ID" value="ORY46776.1"/>
    <property type="molecule type" value="Genomic_DNA"/>
</dbReference>
<dbReference type="PANTHER" id="PTHR10978:SF5">
    <property type="entry name" value="SUCCINATE DEHYDROGENASE CYTOCHROME B560 SUBUNIT, MITOCHONDRIAL"/>
    <property type="match status" value="1"/>
</dbReference>
<reference evidence="9 10" key="1">
    <citation type="submission" date="2016-07" db="EMBL/GenBank/DDBJ databases">
        <title>Pervasive Adenine N6-methylation of Active Genes in Fungi.</title>
        <authorList>
            <consortium name="DOE Joint Genome Institute"/>
            <person name="Mondo S.J."/>
            <person name="Dannebaum R.O."/>
            <person name="Kuo R.C."/>
            <person name="Labutti K."/>
            <person name="Haridas S."/>
            <person name="Kuo A."/>
            <person name="Salamov A."/>
            <person name="Ahrendt S.R."/>
            <person name="Lipzen A."/>
            <person name="Sullivan W."/>
            <person name="Andreopoulos W.B."/>
            <person name="Clum A."/>
            <person name="Lindquist E."/>
            <person name="Daum C."/>
            <person name="Ramamoorthy G.K."/>
            <person name="Gryganskyi A."/>
            <person name="Culley D."/>
            <person name="Magnuson J.K."/>
            <person name="James T.Y."/>
            <person name="O'Malley M.A."/>
            <person name="Stajich J.E."/>
            <person name="Spatafora J.W."/>
            <person name="Visel A."/>
            <person name="Grigoriev I.V."/>
        </authorList>
    </citation>
    <scope>NUCLEOTIDE SEQUENCE [LARGE SCALE GENOMIC DNA]</scope>
    <source>
        <strain evidence="9 10">JEL800</strain>
    </source>
</reference>
<dbReference type="AlphaFoldDB" id="A0A1Y2CIL0"/>
<dbReference type="Proteomes" id="UP000193642">
    <property type="component" value="Unassembled WGS sequence"/>
</dbReference>
<feature type="transmembrane region" description="Helical" evidence="8">
    <location>
        <begin position="89"/>
        <end position="112"/>
    </location>
</feature>
<dbReference type="PANTHER" id="PTHR10978">
    <property type="entry name" value="SUCCINATE DEHYDROGENASE CYTOCHROME B560 SUBUNIT"/>
    <property type="match status" value="1"/>
</dbReference>
<sequence>MLGLAIRRTFTPSTAGLITASSVFAASQRVASSVVLQKARLSTAKESGVVGTPLPTLEIDAFKRSQAFKRPISPHLFIYQPQLTWYLSMFHRITGAAVGAALYGGAIWYVFFPFTSAAAAAYVASFPWIVKFVAKSAIALPLAFHSFNGLRHLMWDTASKYGLSLKGVYSTGYAVLGATAVVGFGYALLY</sequence>
<feature type="transmembrane region" description="Helical" evidence="8">
    <location>
        <begin position="167"/>
        <end position="189"/>
    </location>
</feature>